<dbReference type="Pfam" id="PF01547">
    <property type="entry name" value="SBP_bac_1"/>
    <property type="match status" value="1"/>
</dbReference>
<keyword evidence="5" id="KW-1185">Reference proteome</keyword>
<dbReference type="RefSeq" id="WP_209972926.1">
    <property type="nucleotide sequence ID" value="NZ_JAGGLB010000012.1"/>
</dbReference>
<gene>
    <name evidence="4" type="ORF">J2Z66_003800</name>
</gene>
<sequence length="459" mass="50396">MVKLGLKLGSKKALVLLMSILIVLVMSACAGKKTEETGAATATATPEETAKGTAAGTATSQPAAKVKLKVIGHASWFKSGWEAILKDAEEHGFELIVEKVPDTEAGNDLIKTRFATKDLPDILLYRPRAITKDFGNPDDVVVNQENQPWMANFPKDSWKGALDEANGNFYAAPYWGSSVAGVLYNKKVFASLNLEIPKTYEEFLAVCEALKNGGKTPVFYSGKDAWTLQLLPFTYASKKGYTDLAADINTNKAKFTQYDNMKNGMLTLLDLKNKGYINKDYLSDTYDNAEQAVATGTAGMYHMSTWMMDDIVKKFPEHVEDIGFFIMPLDGNDKDIAPVFAPQGMYVVKGPNQEAAQRFVNYFESIDTQNLYFSSEGGIPLIKGVTKTKLTPAELEGKKVIDEGRGIANWETSFNYSYGDLGSALQDVLVGTKTPEQALSGFDKEFLKNAKANNDPNFK</sequence>
<accession>A0ABS4IXB7</accession>
<dbReference type="PANTHER" id="PTHR43649">
    <property type="entry name" value="ARABINOSE-BINDING PROTEIN-RELATED"/>
    <property type="match status" value="1"/>
</dbReference>
<evidence type="ECO:0000256" key="2">
    <source>
        <dbReference type="ARBA" id="ARBA00022448"/>
    </source>
</evidence>
<dbReference type="SUPFAM" id="SSF53850">
    <property type="entry name" value="Periplasmic binding protein-like II"/>
    <property type="match status" value="1"/>
</dbReference>
<reference evidence="4 5" key="1">
    <citation type="submission" date="2021-03" db="EMBL/GenBank/DDBJ databases">
        <title>Genomic Encyclopedia of Type Strains, Phase IV (KMG-IV): sequencing the most valuable type-strain genomes for metagenomic binning, comparative biology and taxonomic classification.</title>
        <authorList>
            <person name="Goeker M."/>
        </authorList>
    </citation>
    <scope>NUCLEOTIDE SEQUENCE [LARGE SCALE GENOMIC DNA]</scope>
    <source>
        <strain evidence="4 5">DSM 26048</strain>
    </source>
</reference>
<organism evidence="4 5">
    <name type="scientific">Paenibacillus eucommiae</name>
    <dbReference type="NCBI Taxonomy" id="1355755"/>
    <lineage>
        <taxon>Bacteria</taxon>
        <taxon>Bacillati</taxon>
        <taxon>Bacillota</taxon>
        <taxon>Bacilli</taxon>
        <taxon>Bacillales</taxon>
        <taxon>Paenibacillaceae</taxon>
        <taxon>Paenibacillus</taxon>
    </lineage>
</organism>
<dbReference type="PROSITE" id="PS51257">
    <property type="entry name" value="PROKAR_LIPOPROTEIN"/>
    <property type="match status" value="1"/>
</dbReference>
<evidence type="ECO:0000313" key="5">
    <source>
        <dbReference type="Proteomes" id="UP001519287"/>
    </source>
</evidence>
<dbReference type="EMBL" id="JAGGLB010000012">
    <property type="protein sequence ID" value="MBP1992192.1"/>
    <property type="molecule type" value="Genomic_DNA"/>
</dbReference>
<feature type="region of interest" description="Disordered" evidence="3">
    <location>
        <begin position="37"/>
        <end position="57"/>
    </location>
</feature>
<proteinExistence type="inferred from homology"/>
<evidence type="ECO:0000313" key="4">
    <source>
        <dbReference type="EMBL" id="MBP1992192.1"/>
    </source>
</evidence>
<dbReference type="InterPro" id="IPR050490">
    <property type="entry name" value="Bact_solute-bd_prot1"/>
</dbReference>
<comment type="caution">
    <text evidence="4">The sequence shown here is derived from an EMBL/GenBank/DDBJ whole genome shotgun (WGS) entry which is preliminary data.</text>
</comment>
<dbReference type="PANTHER" id="PTHR43649:SF29">
    <property type="entry name" value="OSMOPROTECTIVE COMPOUNDS-BINDING PROTEIN GGTB"/>
    <property type="match status" value="1"/>
</dbReference>
<dbReference type="InterPro" id="IPR006059">
    <property type="entry name" value="SBP"/>
</dbReference>
<comment type="similarity">
    <text evidence="1">Belongs to the bacterial solute-binding protein 1 family.</text>
</comment>
<keyword evidence="2" id="KW-0813">Transport</keyword>
<protein>
    <submittedName>
        <fullName evidence="4">Raffinose/stachyose/melibiose transport system substrate-binding protein</fullName>
    </submittedName>
</protein>
<evidence type="ECO:0000256" key="3">
    <source>
        <dbReference type="SAM" id="MobiDB-lite"/>
    </source>
</evidence>
<name>A0ABS4IXB7_9BACL</name>
<evidence type="ECO:0000256" key="1">
    <source>
        <dbReference type="ARBA" id="ARBA00008520"/>
    </source>
</evidence>
<dbReference type="Gene3D" id="3.40.190.10">
    <property type="entry name" value="Periplasmic binding protein-like II"/>
    <property type="match status" value="2"/>
</dbReference>
<dbReference type="Proteomes" id="UP001519287">
    <property type="component" value="Unassembled WGS sequence"/>
</dbReference>